<dbReference type="AlphaFoldDB" id="A0A183J927"/>
<evidence type="ECO:0000313" key="3">
    <source>
        <dbReference type="WBParaSite" id="SBAD_0001278101-mRNA-1"/>
    </source>
</evidence>
<evidence type="ECO:0000313" key="1">
    <source>
        <dbReference type="EMBL" id="VDP47730.1"/>
    </source>
</evidence>
<reference evidence="1 2" key="2">
    <citation type="submission" date="2018-11" db="EMBL/GenBank/DDBJ databases">
        <authorList>
            <consortium name="Pathogen Informatics"/>
        </authorList>
    </citation>
    <scope>NUCLEOTIDE SEQUENCE [LARGE SCALE GENOMIC DNA]</scope>
</reference>
<gene>
    <name evidence="1" type="ORF">SBAD_LOCUS12375</name>
</gene>
<accession>A0A183J927</accession>
<dbReference type="EMBL" id="UZAM01017587">
    <property type="protein sequence ID" value="VDP47730.1"/>
    <property type="molecule type" value="Genomic_DNA"/>
</dbReference>
<evidence type="ECO:0000313" key="2">
    <source>
        <dbReference type="Proteomes" id="UP000270296"/>
    </source>
</evidence>
<proteinExistence type="predicted"/>
<keyword evidence="2" id="KW-1185">Reference proteome</keyword>
<dbReference type="OrthoDB" id="1293503at2759"/>
<organism evidence="3">
    <name type="scientific">Soboliphyme baturini</name>
    <dbReference type="NCBI Taxonomy" id="241478"/>
    <lineage>
        <taxon>Eukaryota</taxon>
        <taxon>Metazoa</taxon>
        <taxon>Ecdysozoa</taxon>
        <taxon>Nematoda</taxon>
        <taxon>Enoplea</taxon>
        <taxon>Dorylaimia</taxon>
        <taxon>Dioctophymatida</taxon>
        <taxon>Dioctophymatoidea</taxon>
        <taxon>Soboliphymatidae</taxon>
        <taxon>Soboliphyme</taxon>
    </lineage>
</organism>
<sequence>MDDDSPIKTLSFRMPGSSFHEAPLQWMVRAKAGLSLKTKLSIFKSIFIPILTYGHELWIITEKLRTRVRAAEMGFLRRVADLMRGPELQAVEMGFLRRVAGLTRLDMVRNISGRTLEYSLCFSRLRSHSCDGLGFC</sequence>
<dbReference type="Proteomes" id="UP000270296">
    <property type="component" value="Unassembled WGS sequence"/>
</dbReference>
<name>A0A183J927_9BILA</name>
<reference evidence="3" key="1">
    <citation type="submission" date="2016-06" db="UniProtKB">
        <authorList>
            <consortium name="WormBaseParasite"/>
        </authorList>
    </citation>
    <scope>IDENTIFICATION</scope>
</reference>
<protein>
    <submittedName>
        <fullName evidence="1 3">Uncharacterized protein</fullName>
    </submittedName>
</protein>
<dbReference type="WBParaSite" id="SBAD_0001278101-mRNA-1">
    <property type="protein sequence ID" value="SBAD_0001278101-mRNA-1"/>
    <property type="gene ID" value="SBAD_0001278101"/>
</dbReference>